<dbReference type="Gene3D" id="1.10.30.10">
    <property type="entry name" value="High mobility group box domain"/>
    <property type="match status" value="2"/>
</dbReference>
<evidence type="ECO:0000256" key="5">
    <source>
        <dbReference type="PROSITE-ProRule" id="PRU00267"/>
    </source>
</evidence>
<dbReference type="InterPro" id="IPR050342">
    <property type="entry name" value="HMGB"/>
</dbReference>
<feature type="compositionally biased region" description="Acidic residues" evidence="6">
    <location>
        <begin position="171"/>
        <end position="183"/>
    </location>
</feature>
<evidence type="ECO:0000259" key="7">
    <source>
        <dbReference type="PROSITE" id="PS50118"/>
    </source>
</evidence>
<keyword evidence="4 5" id="KW-0539">Nucleus</keyword>
<dbReference type="InterPro" id="IPR036910">
    <property type="entry name" value="HMG_box_dom_sf"/>
</dbReference>
<evidence type="ECO:0000313" key="8">
    <source>
        <dbReference type="EMBL" id="AAR08136.1"/>
    </source>
</evidence>
<dbReference type="Pfam" id="PF00505">
    <property type="entry name" value="HMG_box"/>
    <property type="match status" value="1"/>
</dbReference>
<evidence type="ECO:0000256" key="3">
    <source>
        <dbReference type="ARBA" id="ARBA00023125"/>
    </source>
</evidence>
<organism evidence="8">
    <name type="scientific">Suberites domuncula</name>
    <name type="common">Sponge</name>
    <dbReference type="NCBI Taxonomy" id="55567"/>
    <lineage>
        <taxon>Eukaryota</taxon>
        <taxon>Metazoa</taxon>
        <taxon>Porifera</taxon>
        <taxon>Demospongiae</taxon>
        <taxon>Heteroscleromorpha</taxon>
        <taxon>Suberitida</taxon>
        <taxon>Suberitidae</taxon>
        <taxon>Suberites</taxon>
    </lineage>
</organism>
<feature type="compositionally biased region" description="Basic and acidic residues" evidence="6">
    <location>
        <begin position="136"/>
        <end position="161"/>
    </location>
</feature>
<dbReference type="AlphaFoldDB" id="Q6T4W0"/>
<dbReference type="EMBL" id="AY436705">
    <property type="protein sequence ID" value="AAR08136.1"/>
    <property type="molecule type" value="mRNA"/>
</dbReference>
<dbReference type="Pfam" id="PF09011">
    <property type="entry name" value="HMG_box_2"/>
    <property type="match status" value="1"/>
</dbReference>
<keyword evidence="3 5" id="KW-0238">DNA-binding</keyword>
<name>Q6T4W0_SUBDO</name>
<feature type="DNA-binding region" description="HMG box" evidence="5">
    <location>
        <begin position="10"/>
        <end position="76"/>
    </location>
</feature>
<sequence>MPPKKDPNKPKGRTSAYAFYVQERRDIYRKNGDTVVFAPFSQECAELWKNVKDKKAYQDMAAVDKERYDREMAEYVPPDDGEKSKKKKQKDKTKPKRSLTAFLFFCSEERPKMKEKNPGSSVGDLAKLLGAKWKGMSEDDKQPFSDMAQDDKDRYNDEMALWKKGQFNRQEEEEGADYSEEED</sequence>
<feature type="domain" description="HMG box" evidence="7">
    <location>
        <begin position="10"/>
        <end position="76"/>
    </location>
</feature>
<dbReference type="PROSITE" id="PS50118">
    <property type="entry name" value="HMG_BOX_2"/>
    <property type="match status" value="2"/>
</dbReference>
<comment type="similarity">
    <text evidence="2">Belongs to the HMGB family.</text>
</comment>
<evidence type="ECO:0000256" key="4">
    <source>
        <dbReference type="ARBA" id="ARBA00023242"/>
    </source>
</evidence>
<dbReference type="FunFam" id="1.10.30.10:FF:000073">
    <property type="entry name" value="High mobility group protein 1 homolog"/>
    <property type="match status" value="1"/>
</dbReference>
<dbReference type="SUPFAM" id="SSF47095">
    <property type="entry name" value="HMG-box"/>
    <property type="match status" value="2"/>
</dbReference>
<dbReference type="PANTHER" id="PTHR48112">
    <property type="entry name" value="HIGH MOBILITY GROUP PROTEIN DSP1"/>
    <property type="match status" value="1"/>
</dbReference>
<dbReference type="GO" id="GO:0005634">
    <property type="term" value="C:nucleus"/>
    <property type="evidence" value="ECO:0007669"/>
    <property type="project" value="UniProtKB-SubCell"/>
</dbReference>
<protein>
    <submittedName>
        <fullName evidence="8">High mobility group box protein HMGB2</fullName>
    </submittedName>
</protein>
<feature type="region of interest" description="Disordered" evidence="6">
    <location>
        <begin position="68"/>
        <end position="96"/>
    </location>
</feature>
<dbReference type="SMART" id="SM00398">
    <property type="entry name" value="HMG"/>
    <property type="match status" value="2"/>
</dbReference>
<dbReference type="PANTHER" id="PTHR48112:SF32">
    <property type="entry name" value="HIGH MOBILITY GROUP PROTEIN B3"/>
    <property type="match status" value="1"/>
</dbReference>
<proteinExistence type="evidence at transcript level"/>
<feature type="domain" description="HMG box" evidence="7">
    <location>
        <begin position="95"/>
        <end position="163"/>
    </location>
</feature>
<comment type="subcellular location">
    <subcellularLocation>
        <location evidence="1">Nucleus</location>
    </subcellularLocation>
</comment>
<reference evidence="8" key="1">
    <citation type="journal article" date="2003" name="Food Technol. Biotechnol.">
        <title>HMGB2 protein from the marine sponge Suberites domuncula.</title>
        <authorList>
            <person name="Cetkovic H."/>
            <person name="Lukic-Bilela L."/>
        </authorList>
    </citation>
    <scope>NUCLEOTIDE SEQUENCE</scope>
</reference>
<accession>Q6T4W0</accession>
<dbReference type="PRINTS" id="PR00886">
    <property type="entry name" value="HIGHMOBLTY12"/>
</dbReference>
<dbReference type="FunFam" id="1.10.30.10:FF:000016">
    <property type="entry name" value="FACT complex subunit SSRP1"/>
    <property type="match status" value="1"/>
</dbReference>
<feature type="DNA-binding region" description="HMG box" evidence="5">
    <location>
        <begin position="95"/>
        <end position="163"/>
    </location>
</feature>
<feature type="compositionally biased region" description="Basic residues" evidence="6">
    <location>
        <begin position="84"/>
        <end position="96"/>
    </location>
</feature>
<dbReference type="GO" id="GO:0003677">
    <property type="term" value="F:DNA binding"/>
    <property type="evidence" value="ECO:0007669"/>
    <property type="project" value="UniProtKB-UniRule"/>
</dbReference>
<evidence type="ECO:0000256" key="6">
    <source>
        <dbReference type="SAM" id="MobiDB-lite"/>
    </source>
</evidence>
<evidence type="ECO:0000256" key="2">
    <source>
        <dbReference type="ARBA" id="ARBA00008774"/>
    </source>
</evidence>
<evidence type="ECO:0000256" key="1">
    <source>
        <dbReference type="ARBA" id="ARBA00004123"/>
    </source>
</evidence>
<feature type="region of interest" description="Disordered" evidence="6">
    <location>
        <begin position="136"/>
        <end position="183"/>
    </location>
</feature>
<dbReference type="InterPro" id="IPR009071">
    <property type="entry name" value="HMG_box_dom"/>
</dbReference>